<sequence length="167" mass="18658">MWRVLPLEIFRSFAQSCLMTEKLKLIARSADDLSVISAVLQDSALRIDDMAWLPEAHRFAVVANRFRWEKVAKDAPRRKARGERVRAGLHFDGILRAQFRNLSLGDKQKVVELLAIDTKMGEDGAATIELVFAGGGTIRLDAECIEVVLQDLSDAWTALRTPSHAVD</sequence>
<name>A0A5A7MP75_9PROT</name>
<evidence type="ECO:0000313" key="2">
    <source>
        <dbReference type="Proteomes" id="UP000322084"/>
    </source>
</evidence>
<dbReference type="InterPro" id="IPR021335">
    <property type="entry name" value="DUF2948"/>
</dbReference>
<evidence type="ECO:0008006" key="3">
    <source>
        <dbReference type="Google" id="ProtNLM"/>
    </source>
</evidence>
<accession>A0A5A7MP75</accession>
<reference evidence="1 2" key="1">
    <citation type="submission" date="2019-09" db="EMBL/GenBank/DDBJ databases">
        <title>NBRP : Genome information of microbial organism related human and environment.</title>
        <authorList>
            <person name="Hattori M."/>
            <person name="Oshima K."/>
            <person name="Inaba H."/>
            <person name="Suda W."/>
            <person name="Sakamoto M."/>
            <person name="Iino T."/>
            <person name="Kitahara M."/>
            <person name="Oshida Y."/>
            <person name="Iida T."/>
            <person name="Kudo T."/>
            <person name="Itoh T."/>
            <person name="Ohkuma M."/>
        </authorList>
    </citation>
    <scope>NUCLEOTIDE SEQUENCE [LARGE SCALE GENOMIC DNA]</scope>
    <source>
        <strain evidence="1 2">Hi-2</strain>
    </source>
</reference>
<gene>
    <name evidence="1" type="ORF">JCM17844_13030</name>
</gene>
<comment type="caution">
    <text evidence="1">The sequence shown here is derived from an EMBL/GenBank/DDBJ whole genome shotgun (WGS) entry which is preliminary data.</text>
</comment>
<dbReference type="Pfam" id="PF11164">
    <property type="entry name" value="DUF2948"/>
    <property type="match status" value="1"/>
</dbReference>
<dbReference type="AlphaFoldDB" id="A0A5A7MP75"/>
<proteinExistence type="predicted"/>
<organism evidence="1 2">
    <name type="scientific">Iodidimonas gelatinilytica</name>
    <dbReference type="NCBI Taxonomy" id="1236966"/>
    <lineage>
        <taxon>Bacteria</taxon>
        <taxon>Pseudomonadati</taxon>
        <taxon>Pseudomonadota</taxon>
        <taxon>Alphaproteobacteria</taxon>
        <taxon>Iodidimonadales</taxon>
        <taxon>Iodidimonadaceae</taxon>
        <taxon>Iodidimonas</taxon>
    </lineage>
</organism>
<protein>
    <recommendedName>
        <fullName evidence="3">DUF2948 domain-containing protein</fullName>
    </recommendedName>
</protein>
<evidence type="ECO:0000313" key="1">
    <source>
        <dbReference type="EMBL" id="GEQ97666.1"/>
    </source>
</evidence>
<dbReference type="Proteomes" id="UP000322084">
    <property type="component" value="Unassembled WGS sequence"/>
</dbReference>
<dbReference type="EMBL" id="BKCL01000003">
    <property type="protein sequence ID" value="GEQ97666.1"/>
    <property type="molecule type" value="Genomic_DNA"/>
</dbReference>